<protein>
    <submittedName>
        <fullName evidence="1">Uncharacterized protein</fullName>
    </submittedName>
</protein>
<comment type="caution">
    <text evidence="1">The sequence shown here is derived from an EMBL/GenBank/DDBJ whole genome shotgun (WGS) entry which is preliminary data.</text>
</comment>
<organism evidence="1 2">
    <name type="scientific">Linderina macrospora</name>
    <dbReference type="NCBI Taxonomy" id="4868"/>
    <lineage>
        <taxon>Eukaryota</taxon>
        <taxon>Fungi</taxon>
        <taxon>Fungi incertae sedis</taxon>
        <taxon>Zoopagomycota</taxon>
        <taxon>Kickxellomycotina</taxon>
        <taxon>Kickxellomycetes</taxon>
        <taxon>Kickxellales</taxon>
        <taxon>Kickxellaceae</taxon>
        <taxon>Linderina</taxon>
    </lineage>
</organism>
<name>A0ACC1J8N6_9FUNG</name>
<dbReference type="Proteomes" id="UP001150603">
    <property type="component" value="Unassembled WGS sequence"/>
</dbReference>
<keyword evidence="2" id="KW-1185">Reference proteome</keyword>
<evidence type="ECO:0000313" key="1">
    <source>
        <dbReference type="EMBL" id="KAJ1942024.1"/>
    </source>
</evidence>
<feature type="non-terminal residue" evidence="1">
    <location>
        <position position="1"/>
    </location>
</feature>
<accession>A0ACC1J8N6</accession>
<dbReference type="EMBL" id="JANBPW010002086">
    <property type="protein sequence ID" value="KAJ1942024.1"/>
    <property type="molecule type" value="Genomic_DNA"/>
</dbReference>
<proteinExistence type="predicted"/>
<sequence length="92" mass="10315">QVVKLKSLNQQIHITEIANRELKGESVESVAAVREEVNKLRRILEQLDLDALSKMDTINEPAGRDVYLAKLADMQVSLWEQEQRGAGGVDSQ</sequence>
<reference evidence="1" key="1">
    <citation type="submission" date="2022-07" db="EMBL/GenBank/DDBJ databases">
        <title>Phylogenomic reconstructions and comparative analyses of Kickxellomycotina fungi.</title>
        <authorList>
            <person name="Reynolds N.K."/>
            <person name="Stajich J.E."/>
            <person name="Barry K."/>
            <person name="Grigoriev I.V."/>
            <person name="Crous P."/>
            <person name="Smith M.E."/>
        </authorList>
    </citation>
    <scope>NUCLEOTIDE SEQUENCE</scope>
    <source>
        <strain evidence="1">NRRL 5244</strain>
    </source>
</reference>
<gene>
    <name evidence="1" type="ORF">FBU59_003325</name>
</gene>
<evidence type="ECO:0000313" key="2">
    <source>
        <dbReference type="Proteomes" id="UP001150603"/>
    </source>
</evidence>